<name>A0A5Q4BAK5_9PEZI</name>
<comment type="caution">
    <text evidence="1">The sequence shown here is derived from an EMBL/GenBank/DDBJ whole genome shotgun (WGS) entry which is preliminary data.</text>
</comment>
<dbReference type="PANTHER" id="PTHR45458">
    <property type="entry name" value="SHORT-CHAIN DEHYDROGENASE/REDUCTASE SDR"/>
    <property type="match status" value="1"/>
</dbReference>
<organism evidence="1 2">
    <name type="scientific">Colletotrichum shisoi</name>
    <dbReference type="NCBI Taxonomy" id="2078593"/>
    <lineage>
        <taxon>Eukaryota</taxon>
        <taxon>Fungi</taxon>
        <taxon>Dikarya</taxon>
        <taxon>Ascomycota</taxon>
        <taxon>Pezizomycotina</taxon>
        <taxon>Sordariomycetes</taxon>
        <taxon>Hypocreomycetidae</taxon>
        <taxon>Glomerellales</taxon>
        <taxon>Glomerellaceae</taxon>
        <taxon>Colletotrichum</taxon>
        <taxon>Colletotrichum destructivum species complex</taxon>
    </lineage>
</organism>
<gene>
    <name evidence="1" type="ORF">CSHISOI_11649</name>
</gene>
<dbReference type="Pfam" id="PF00106">
    <property type="entry name" value="adh_short"/>
    <property type="match status" value="1"/>
</dbReference>
<dbReference type="EMBL" id="PUHP01003886">
    <property type="protein sequence ID" value="TQN63767.1"/>
    <property type="molecule type" value="Genomic_DNA"/>
</dbReference>
<dbReference type="PANTHER" id="PTHR45458:SF3">
    <property type="entry name" value="CHAIN DEHYDROGENASE (ATSC), PUTATIVE-RELATED"/>
    <property type="match status" value="1"/>
</dbReference>
<protein>
    <submittedName>
        <fullName evidence="1">Putative oxidoreductase</fullName>
    </submittedName>
</protein>
<dbReference type="PRINTS" id="PR00081">
    <property type="entry name" value="GDHRDH"/>
</dbReference>
<evidence type="ECO:0000313" key="1">
    <source>
        <dbReference type="EMBL" id="TQN63767.1"/>
    </source>
</evidence>
<dbReference type="Proteomes" id="UP000326340">
    <property type="component" value="Unassembled WGS sequence"/>
</dbReference>
<dbReference type="InterPro" id="IPR052184">
    <property type="entry name" value="SDR_enzymes"/>
</dbReference>
<keyword evidence="2" id="KW-1185">Reference proteome</keyword>
<dbReference type="SUPFAM" id="SSF51735">
    <property type="entry name" value="NAD(P)-binding Rossmann-fold domains"/>
    <property type="match status" value="1"/>
</dbReference>
<dbReference type="InterPro" id="IPR002347">
    <property type="entry name" value="SDR_fam"/>
</dbReference>
<dbReference type="Gene3D" id="3.40.50.720">
    <property type="entry name" value="NAD(P)-binding Rossmann-like Domain"/>
    <property type="match status" value="1"/>
</dbReference>
<dbReference type="OrthoDB" id="7289984at2759"/>
<evidence type="ECO:0000313" key="2">
    <source>
        <dbReference type="Proteomes" id="UP000326340"/>
    </source>
</evidence>
<dbReference type="InterPro" id="IPR036291">
    <property type="entry name" value="NAD(P)-bd_dom_sf"/>
</dbReference>
<accession>A0A5Q4BAK5</accession>
<proteinExistence type="predicted"/>
<feature type="non-terminal residue" evidence="1">
    <location>
        <position position="224"/>
    </location>
</feature>
<sequence>MASYLVTGASRGLGFEFLRQLSENQANTVIGLVRDLQSTKNKVFKELKRDNIHILQADLNNYETNKNAVADVSKITGRSLDCLIANAAFISTWSAFDGIGVLGNDPRRLDEDLLGSFKTNVVGNVHLFNLSMPLVQQGTLKKIVSVSSGMSDPDFISKSGIEVAAPYSIGKAAMNTAVAKFSAQHAQDGILFFSISPGVIDTGLYDDATEEEKQRGMAILVKMA</sequence>
<dbReference type="GO" id="GO:0016616">
    <property type="term" value="F:oxidoreductase activity, acting on the CH-OH group of donors, NAD or NADP as acceptor"/>
    <property type="evidence" value="ECO:0007669"/>
    <property type="project" value="TreeGrafter"/>
</dbReference>
<dbReference type="AlphaFoldDB" id="A0A5Q4BAK5"/>
<reference evidence="1 2" key="1">
    <citation type="journal article" date="2019" name="Sci. Rep.">
        <title>Colletotrichum shisoi sp. nov., an anthracnose pathogen of Perilla frutescens in Japan: molecular phylogenetic, morphological and genomic evidence.</title>
        <authorList>
            <person name="Gan P."/>
            <person name="Tsushima A."/>
            <person name="Hiroyama R."/>
            <person name="Narusaka M."/>
            <person name="Takano Y."/>
            <person name="Narusaka Y."/>
            <person name="Kawaradani M."/>
            <person name="Damm U."/>
            <person name="Shirasu K."/>
        </authorList>
    </citation>
    <scope>NUCLEOTIDE SEQUENCE [LARGE SCALE GENOMIC DNA]</scope>
    <source>
        <strain evidence="1 2">PG-2018a</strain>
    </source>
</reference>